<proteinExistence type="predicted"/>
<dbReference type="EMBL" id="PYQT01000039">
    <property type="protein sequence ID" value="PSY38964.1"/>
    <property type="molecule type" value="Genomic_DNA"/>
</dbReference>
<evidence type="ECO:0000313" key="2">
    <source>
        <dbReference type="Proteomes" id="UP000240382"/>
    </source>
</evidence>
<name>A0ABX5HC31_ESCAL</name>
<comment type="caution">
    <text evidence="1">The sequence shown here is derived from an EMBL/GenBank/DDBJ whole genome shotgun (WGS) entry which is preliminary data.</text>
</comment>
<protein>
    <submittedName>
        <fullName evidence="1">Uncharacterized protein</fullName>
    </submittedName>
</protein>
<sequence length="45" mass="4984">MLFLYHAVKRRVVSKGSRSREMADAGNFGGSVSECKRNTVLSQPL</sequence>
<organism evidence="1 2">
    <name type="scientific">Escherichia albertii</name>
    <dbReference type="NCBI Taxonomy" id="208962"/>
    <lineage>
        <taxon>Bacteria</taxon>
        <taxon>Pseudomonadati</taxon>
        <taxon>Pseudomonadota</taxon>
        <taxon>Gammaproteobacteria</taxon>
        <taxon>Enterobacterales</taxon>
        <taxon>Enterobacteriaceae</taxon>
        <taxon>Escherichia</taxon>
    </lineage>
</organism>
<reference evidence="1 2" key="1">
    <citation type="submission" date="2018-03" db="EMBL/GenBank/DDBJ databases">
        <title>Whole Genome Sequencing of Escherichia coli isolates from wildlife.</title>
        <authorList>
            <person name="Whitehouse C.A."/>
            <person name="Lacher D.W."/>
            <person name="Mammel M.K."/>
            <person name="Barnaba T."/>
            <person name="Lorch J.M."/>
        </authorList>
    </citation>
    <scope>NUCLEOTIDE SEQUENCE [LARGE SCALE GENOMIC DNA]</scope>
    <source>
        <strain evidence="1 2">20507-2</strain>
    </source>
</reference>
<keyword evidence="2" id="KW-1185">Reference proteome</keyword>
<evidence type="ECO:0000313" key="1">
    <source>
        <dbReference type="EMBL" id="PSY38964.1"/>
    </source>
</evidence>
<accession>A0ABX5HC31</accession>
<dbReference type="Proteomes" id="UP000240382">
    <property type="component" value="Unassembled WGS sequence"/>
</dbReference>
<gene>
    <name evidence="1" type="ORF">C7B09_22310</name>
</gene>